<protein>
    <submittedName>
        <fullName evidence="3">Neutral/alkaline non-lysosomal ceramidase</fullName>
    </submittedName>
</protein>
<dbReference type="RefSeq" id="WP_018029649.1">
    <property type="nucleotide sequence ID" value="NZ_LS483343.1"/>
</dbReference>
<evidence type="ECO:0000313" key="3">
    <source>
        <dbReference type="EMBL" id="SQF40171.1"/>
    </source>
</evidence>
<gene>
    <name evidence="3" type="ORF">NCTC12278_00789</name>
</gene>
<keyword evidence="1" id="KW-0472">Membrane</keyword>
<keyword evidence="1" id="KW-1133">Transmembrane helix</keyword>
<dbReference type="AlphaFoldDB" id="A0A2X3XY87"/>
<dbReference type="OrthoDB" id="622550at2"/>
<proteinExistence type="predicted"/>
<evidence type="ECO:0000259" key="2">
    <source>
        <dbReference type="Pfam" id="PF04734"/>
    </source>
</evidence>
<feature type="transmembrane region" description="Helical" evidence="1">
    <location>
        <begin position="20"/>
        <end position="45"/>
    </location>
</feature>
<organism evidence="3 4">
    <name type="scientific">Streptococcus ferus</name>
    <dbReference type="NCBI Taxonomy" id="1345"/>
    <lineage>
        <taxon>Bacteria</taxon>
        <taxon>Bacillati</taxon>
        <taxon>Bacillota</taxon>
        <taxon>Bacilli</taxon>
        <taxon>Lactobacillales</taxon>
        <taxon>Streptococcaceae</taxon>
        <taxon>Streptococcus</taxon>
    </lineage>
</organism>
<dbReference type="Proteomes" id="UP000249495">
    <property type="component" value="Chromosome 1"/>
</dbReference>
<dbReference type="STRING" id="1123303.GCA_000372425_00320"/>
<feature type="domain" description="Neutral/alkaline non-lysosomal ceramidase N-terminal" evidence="2">
    <location>
        <begin position="163"/>
        <end position="351"/>
    </location>
</feature>
<keyword evidence="4" id="KW-1185">Reference proteome</keyword>
<dbReference type="InterPro" id="IPR031329">
    <property type="entry name" value="NEUT/ALK_ceramidase_N"/>
</dbReference>
<dbReference type="Pfam" id="PF04734">
    <property type="entry name" value="Ceramidase_alk"/>
    <property type="match status" value="1"/>
</dbReference>
<feature type="transmembrane region" description="Helical" evidence="1">
    <location>
        <begin position="57"/>
        <end position="75"/>
    </location>
</feature>
<sequence length="530" mass="57581">MFKLFKKNTRKKKRSTKEKLMILLSLLTIGFAVASLAAFRGIIYLSDATFWIAKQPAIFILTALALIGLHAWLLVKKTTKKRIALVTLSVLSLLSLVINTIIFKQEIASYEPKIETSFTGTAAKMDGSSFMAGSAKGDITPLDYMFPMPLLSVLKFDRVVDPVYARVLAISDGKQEALYITLDMTFVPEADETLKTLSEHTGIPVENIFISATHTHGATPVSLMDFHGTDAAKITEWYGQVKETLLKTVDEARQNMVPARYGYGTGTSNVNVNRDMDGEKSVLGSNFDRYSDKTVRVMRFESLDGDNIGLVVNYAVHSVVANGALVGGLRTHWTSDLAGYTSRKLENMLDSGAVLYSVGAAGDQNPGLRAQYGGPTGGSNPAVSNLGAASYNVLDYLSEIHARDILAANENLVADKTDGTIYSAEKVVQAEAAEEGETIDYRLRIFQIGDVMFQGVDAEIVSSIGQAVTATSPVENTMLVMITNGYQGYIADDWGYDHNAFEAGNAKTKKGAGQKALVEGFTDLFAEMEK</sequence>
<dbReference type="EMBL" id="LS483343">
    <property type="protein sequence ID" value="SQF40171.1"/>
    <property type="molecule type" value="Genomic_DNA"/>
</dbReference>
<evidence type="ECO:0000313" key="4">
    <source>
        <dbReference type="Proteomes" id="UP000249495"/>
    </source>
</evidence>
<name>A0A2X3XY87_9STRE</name>
<keyword evidence="1" id="KW-0812">Transmembrane</keyword>
<feature type="transmembrane region" description="Helical" evidence="1">
    <location>
        <begin position="82"/>
        <end position="103"/>
    </location>
</feature>
<dbReference type="KEGG" id="sfer:NCTC12278_00789"/>
<accession>A0A2X3XY87</accession>
<evidence type="ECO:0000256" key="1">
    <source>
        <dbReference type="SAM" id="Phobius"/>
    </source>
</evidence>
<reference evidence="3 4" key="1">
    <citation type="submission" date="2018-06" db="EMBL/GenBank/DDBJ databases">
        <authorList>
            <consortium name="Pathogen Informatics"/>
            <person name="Doyle S."/>
        </authorList>
    </citation>
    <scope>NUCLEOTIDE SEQUENCE [LARGE SCALE GENOMIC DNA]</scope>
    <source>
        <strain evidence="3 4">NCTC12278</strain>
    </source>
</reference>